<reference evidence="5 6" key="1">
    <citation type="submission" date="2014-03" db="EMBL/GenBank/DDBJ databases">
        <title>Complete genome sequence of Pseudomonas stutzeri 19SMN4.</title>
        <authorList>
            <person name="Brunet-Galmes I."/>
            <person name="Nogales B."/>
            <person name="Busquets A."/>
            <person name="Pena A."/>
            <person name="Gomila M."/>
            <person name="Garcia-Valdes E."/>
            <person name="Lalucat J."/>
            <person name="Bennasar A."/>
            <person name="Bosch R."/>
        </authorList>
    </citation>
    <scope>NUCLEOTIDE SEQUENCE [LARGE SCALE GENOMIC DNA]</scope>
    <source>
        <strain evidence="5 6">19SMN4</strain>
    </source>
</reference>
<dbReference type="SUPFAM" id="SSF50129">
    <property type="entry name" value="GroES-like"/>
    <property type="match status" value="1"/>
</dbReference>
<dbReference type="PATRIC" id="fig|316.97.peg.1087"/>
<evidence type="ECO:0000256" key="1">
    <source>
        <dbReference type="ARBA" id="ARBA00006975"/>
    </source>
</evidence>
<dbReference type="AlphaFoldDB" id="A0A023WQ57"/>
<comment type="subcellular location">
    <subcellularLocation>
        <location evidence="3">Cytoplasm</location>
    </subcellularLocation>
</comment>
<dbReference type="PANTHER" id="PTHR10772">
    <property type="entry name" value="10 KDA HEAT SHOCK PROTEIN"/>
    <property type="match status" value="1"/>
</dbReference>
<dbReference type="OrthoDB" id="9806791at2"/>
<dbReference type="InterPro" id="IPR011032">
    <property type="entry name" value="GroES-like_sf"/>
</dbReference>
<dbReference type="GO" id="GO:0051087">
    <property type="term" value="F:protein-folding chaperone binding"/>
    <property type="evidence" value="ECO:0007669"/>
    <property type="project" value="TreeGrafter"/>
</dbReference>
<comment type="similarity">
    <text evidence="1 3 4">Belongs to the GroES chaperonin family.</text>
</comment>
<accession>A0A023WQ57</accession>
<protein>
    <recommendedName>
        <fullName evidence="3">Co-chaperonin GroES</fullName>
    </recommendedName>
    <alternativeName>
        <fullName evidence="3">10 kDa chaperonin</fullName>
    </alternativeName>
    <alternativeName>
        <fullName evidence="3">Chaperonin-10</fullName>
        <shortName evidence="3">Cpn10</shortName>
    </alternativeName>
</protein>
<dbReference type="KEGG" id="pstu:UIB01_05355"/>
<dbReference type="Pfam" id="PF00166">
    <property type="entry name" value="Cpn10"/>
    <property type="match status" value="1"/>
</dbReference>
<keyword evidence="3" id="KW-0963">Cytoplasm</keyword>
<dbReference type="InterPro" id="IPR020818">
    <property type="entry name" value="Chaperonin_GroES"/>
</dbReference>
<dbReference type="EMBL" id="CP007509">
    <property type="protein sequence ID" value="AHY41934.1"/>
    <property type="molecule type" value="Genomic_DNA"/>
</dbReference>
<evidence type="ECO:0000313" key="6">
    <source>
        <dbReference type="Proteomes" id="UP000025238"/>
    </source>
</evidence>
<organism evidence="5 6">
    <name type="scientific">Stutzerimonas stutzeri</name>
    <name type="common">Pseudomonas stutzeri</name>
    <dbReference type="NCBI Taxonomy" id="316"/>
    <lineage>
        <taxon>Bacteria</taxon>
        <taxon>Pseudomonadati</taxon>
        <taxon>Pseudomonadota</taxon>
        <taxon>Gammaproteobacteria</taxon>
        <taxon>Pseudomonadales</taxon>
        <taxon>Pseudomonadaceae</taxon>
        <taxon>Stutzerimonas</taxon>
    </lineage>
</organism>
<keyword evidence="2 3" id="KW-0143">Chaperone</keyword>
<dbReference type="GO" id="GO:0005524">
    <property type="term" value="F:ATP binding"/>
    <property type="evidence" value="ECO:0007669"/>
    <property type="project" value="InterPro"/>
</dbReference>
<dbReference type="PROSITE" id="PS00681">
    <property type="entry name" value="CHAPERONINS_CPN10"/>
    <property type="match status" value="1"/>
</dbReference>
<evidence type="ECO:0000313" key="5">
    <source>
        <dbReference type="EMBL" id="AHY41934.1"/>
    </source>
</evidence>
<dbReference type="NCBIfam" id="NF001527">
    <property type="entry name" value="PRK00364.1-2"/>
    <property type="match status" value="1"/>
</dbReference>
<comment type="function">
    <text evidence="3 4">Together with the chaperonin GroEL, plays an essential role in assisting protein folding. The GroEL-GroES system forms a nano-cage that allows encapsulation of the non-native substrate proteins and provides a physical environment optimized to promote and accelerate protein folding. GroES binds to the apical surface of the GroEL ring, thereby capping the opening of the GroEL channel.</text>
</comment>
<sequence length="97" mass="10252">MKLRPLHDRVVIRRSEEETKTAGGIVLPGSAAEKPNRGEVVAVGTGRVLDNGEVRAPAVKVGDKVVFGPYSGSNTVKVDGEDLLVMSENEILAVVEA</sequence>
<dbReference type="PRINTS" id="PR00297">
    <property type="entry name" value="CHAPERONIN10"/>
</dbReference>
<name>A0A023WQ57_STUST</name>
<dbReference type="GO" id="GO:0005737">
    <property type="term" value="C:cytoplasm"/>
    <property type="evidence" value="ECO:0007669"/>
    <property type="project" value="UniProtKB-SubCell"/>
</dbReference>
<dbReference type="InterPro" id="IPR037124">
    <property type="entry name" value="Chaperonin_GroES_sf"/>
</dbReference>
<dbReference type="Proteomes" id="UP000025238">
    <property type="component" value="Chromosome"/>
</dbReference>
<dbReference type="HAMAP" id="MF_00580">
    <property type="entry name" value="CH10"/>
    <property type="match status" value="1"/>
</dbReference>
<dbReference type="GO" id="GO:0051082">
    <property type="term" value="F:unfolded protein binding"/>
    <property type="evidence" value="ECO:0007669"/>
    <property type="project" value="TreeGrafter"/>
</dbReference>
<dbReference type="GO" id="GO:0046872">
    <property type="term" value="F:metal ion binding"/>
    <property type="evidence" value="ECO:0007669"/>
    <property type="project" value="TreeGrafter"/>
</dbReference>
<gene>
    <name evidence="3" type="primary">groES</name>
    <name evidence="3" type="synonym">groS</name>
    <name evidence="5" type="ORF">UIB01_05355</name>
</gene>
<proteinExistence type="inferred from homology"/>
<dbReference type="NCBIfam" id="NF001533">
    <property type="entry name" value="PRK00364.2-4"/>
    <property type="match status" value="1"/>
</dbReference>
<dbReference type="GO" id="GO:0044183">
    <property type="term" value="F:protein folding chaperone"/>
    <property type="evidence" value="ECO:0007669"/>
    <property type="project" value="InterPro"/>
</dbReference>
<dbReference type="FunFam" id="2.30.33.40:FF:000001">
    <property type="entry name" value="10 kDa chaperonin"/>
    <property type="match status" value="1"/>
</dbReference>
<comment type="subunit">
    <text evidence="3">Heptamer of 7 subunits arranged in a ring. Interacts with the chaperonin GroEL.</text>
</comment>
<dbReference type="NCBIfam" id="NF001526">
    <property type="entry name" value="PRK00364.1-1"/>
    <property type="match status" value="1"/>
</dbReference>
<evidence type="ECO:0000256" key="2">
    <source>
        <dbReference type="ARBA" id="ARBA00023186"/>
    </source>
</evidence>
<evidence type="ECO:0000256" key="4">
    <source>
        <dbReference type="RuleBase" id="RU000535"/>
    </source>
</evidence>
<dbReference type="PANTHER" id="PTHR10772:SF58">
    <property type="entry name" value="CO-CHAPERONIN GROES"/>
    <property type="match status" value="1"/>
</dbReference>
<dbReference type="CDD" id="cd00320">
    <property type="entry name" value="cpn10"/>
    <property type="match status" value="1"/>
</dbReference>
<dbReference type="Gene3D" id="2.30.33.40">
    <property type="entry name" value="GroES chaperonin"/>
    <property type="match status" value="1"/>
</dbReference>
<dbReference type="SMART" id="SM00883">
    <property type="entry name" value="Cpn10"/>
    <property type="match status" value="1"/>
</dbReference>
<dbReference type="InterPro" id="IPR018369">
    <property type="entry name" value="Chaprnonin_Cpn10_CS"/>
</dbReference>
<dbReference type="NCBIfam" id="NF001531">
    <property type="entry name" value="PRK00364.2-2"/>
    <property type="match status" value="1"/>
</dbReference>
<evidence type="ECO:0000256" key="3">
    <source>
        <dbReference type="HAMAP-Rule" id="MF_00580"/>
    </source>
</evidence>